<proteinExistence type="predicted"/>
<evidence type="ECO:0000313" key="3">
    <source>
        <dbReference type="Proteomes" id="UP001224890"/>
    </source>
</evidence>
<protein>
    <submittedName>
        <fullName evidence="2">Uncharacterized protein</fullName>
    </submittedName>
</protein>
<organism evidence="2 3">
    <name type="scientific">Colletotrichum godetiae</name>
    <dbReference type="NCBI Taxonomy" id="1209918"/>
    <lineage>
        <taxon>Eukaryota</taxon>
        <taxon>Fungi</taxon>
        <taxon>Dikarya</taxon>
        <taxon>Ascomycota</taxon>
        <taxon>Pezizomycotina</taxon>
        <taxon>Sordariomycetes</taxon>
        <taxon>Hypocreomycetidae</taxon>
        <taxon>Glomerellales</taxon>
        <taxon>Glomerellaceae</taxon>
        <taxon>Colletotrichum</taxon>
        <taxon>Colletotrichum acutatum species complex</taxon>
    </lineage>
</organism>
<feature type="region of interest" description="Disordered" evidence="1">
    <location>
        <begin position="65"/>
        <end position="89"/>
    </location>
</feature>
<accession>A0AAJ0EPB7</accession>
<dbReference type="EMBL" id="JAHMHR010000046">
    <property type="protein sequence ID" value="KAK1671511.1"/>
    <property type="molecule type" value="Genomic_DNA"/>
</dbReference>
<dbReference type="Proteomes" id="UP001224890">
    <property type="component" value="Unassembled WGS sequence"/>
</dbReference>
<evidence type="ECO:0000313" key="2">
    <source>
        <dbReference type="EMBL" id="KAK1671511.1"/>
    </source>
</evidence>
<gene>
    <name evidence="2" type="ORF">BDP55DRAFT_635763</name>
</gene>
<dbReference type="AlphaFoldDB" id="A0AAJ0EPB7"/>
<sequence length="126" mass="13824">MAAAAIVCEPVRAQKEVAVSVCDGSASSLWCPRLVLLNGLFLSLAAGIDWVEGFEAQVMDDGMKSARSRRVSPIREENNKRVRSRPIKRATSHDCAHDWLLCPHPMKLGHPNSCAHQEPSRKGNHG</sequence>
<dbReference type="RefSeq" id="XP_060425514.1">
    <property type="nucleotide sequence ID" value="XM_060572812.1"/>
</dbReference>
<dbReference type="GeneID" id="85457338"/>
<evidence type="ECO:0000256" key="1">
    <source>
        <dbReference type="SAM" id="MobiDB-lite"/>
    </source>
</evidence>
<comment type="caution">
    <text evidence="2">The sequence shown here is derived from an EMBL/GenBank/DDBJ whole genome shotgun (WGS) entry which is preliminary data.</text>
</comment>
<name>A0AAJ0EPB7_9PEZI</name>
<keyword evidence="3" id="KW-1185">Reference proteome</keyword>
<reference evidence="2" key="1">
    <citation type="submission" date="2021-06" db="EMBL/GenBank/DDBJ databases">
        <title>Comparative genomics, transcriptomics and evolutionary studies reveal genomic signatures of adaptation to plant cell wall in hemibiotrophic fungi.</title>
        <authorList>
            <consortium name="DOE Joint Genome Institute"/>
            <person name="Baroncelli R."/>
            <person name="Diaz J.F."/>
            <person name="Benocci T."/>
            <person name="Peng M."/>
            <person name="Battaglia E."/>
            <person name="Haridas S."/>
            <person name="Andreopoulos W."/>
            <person name="Labutti K."/>
            <person name="Pangilinan J."/>
            <person name="Floch G.L."/>
            <person name="Makela M.R."/>
            <person name="Henrissat B."/>
            <person name="Grigoriev I.V."/>
            <person name="Crouch J.A."/>
            <person name="De Vries R.P."/>
            <person name="Sukno S.A."/>
            <person name="Thon M.R."/>
        </authorList>
    </citation>
    <scope>NUCLEOTIDE SEQUENCE</scope>
    <source>
        <strain evidence="2">CBS 193.32</strain>
    </source>
</reference>